<feature type="compositionally biased region" description="Polar residues" evidence="1">
    <location>
        <begin position="72"/>
        <end position="88"/>
    </location>
</feature>
<dbReference type="Pfam" id="PF11951">
    <property type="entry name" value="Fungal_trans_2"/>
    <property type="match status" value="1"/>
</dbReference>
<organism evidence="2 3">
    <name type="scientific">Karstenula rhodostoma CBS 690.94</name>
    <dbReference type="NCBI Taxonomy" id="1392251"/>
    <lineage>
        <taxon>Eukaryota</taxon>
        <taxon>Fungi</taxon>
        <taxon>Dikarya</taxon>
        <taxon>Ascomycota</taxon>
        <taxon>Pezizomycotina</taxon>
        <taxon>Dothideomycetes</taxon>
        <taxon>Pleosporomycetidae</taxon>
        <taxon>Pleosporales</taxon>
        <taxon>Massarineae</taxon>
        <taxon>Didymosphaeriaceae</taxon>
        <taxon>Karstenula</taxon>
    </lineage>
</organism>
<dbReference type="InterPro" id="IPR021858">
    <property type="entry name" value="Fun_TF"/>
</dbReference>
<evidence type="ECO:0000313" key="3">
    <source>
        <dbReference type="Proteomes" id="UP000799764"/>
    </source>
</evidence>
<accession>A0A9P4UA65</accession>
<feature type="region of interest" description="Disordered" evidence="1">
    <location>
        <begin position="72"/>
        <end position="116"/>
    </location>
</feature>
<protein>
    <submittedName>
        <fullName evidence="2">Uncharacterized protein</fullName>
    </submittedName>
</protein>
<dbReference type="PANTHER" id="PTHR37540">
    <property type="entry name" value="TRANSCRIPTION FACTOR (ACR-2), PUTATIVE-RELATED-RELATED"/>
    <property type="match status" value="1"/>
</dbReference>
<evidence type="ECO:0000256" key="1">
    <source>
        <dbReference type="SAM" id="MobiDB-lite"/>
    </source>
</evidence>
<feature type="region of interest" description="Disordered" evidence="1">
    <location>
        <begin position="17"/>
        <end position="50"/>
    </location>
</feature>
<reference evidence="2" key="1">
    <citation type="journal article" date="2020" name="Stud. Mycol.">
        <title>101 Dothideomycetes genomes: a test case for predicting lifestyles and emergence of pathogens.</title>
        <authorList>
            <person name="Haridas S."/>
            <person name="Albert R."/>
            <person name="Binder M."/>
            <person name="Bloem J."/>
            <person name="Labutti K."/>
            <person name="Salamov A."/>
            <person name="Andreopoulos B."/>
            <person name="Baker S."/>
            <person name="Barry K."/>
            <person name="Bills G."/>
            <person name="Bluhm B."/>
            <person name="Cannon C."/>
            <person name="Castanera R."/>
            <person name="Culley D."/>
            <person name="Daum C."/>
            <person name="Ezra D."/>
            <person name="Gonzalez J."/>
            <person name="Henrissat B."/>
            <person name="Kuo A."/>
            <person name="Liang C."/>
            <person name="Lipzen A."/>
            <person name="Lutzoni F."/>
            <person name="Magnuson J."/>
            <person name="Mondo S."/>
            <person name="Nolan M."/>
            <person name="Ohm R."/>
            <person name="Pangilinan J."/>
            <person name="Park H.-J."/>
            <person name="Ramirez L."/>
            <person name="Alfaro M."/>
            <person name="Sun H."/>
            <person name="Tritt A."/>
            <person name="Yoshinaga Y."/>
            <person name="Zwiers L.-H."/>
            <person name="Turgeon B."/>
            <person name="Goodwin S."/>
            <person name="Spatafora J."/>
            <person name="Crous P."/>
            <person name="Grigoriev I."/>
        </authorList>
    </citation>
    <scope>NUCLEOTIDE SEQUENCE</scope>
    <source>
        <strain evidence="2">CBS 690.94</strain>
    </source>
</reference>
<dbReference type="PANTHER" id="PTHR37540:SF10">
    <property type="entry name" value="SIGMA-70 REGION 2 FAMILY PROTEIN"/>
    <property type="match status" value="1"/>
</dbReference>
<sequence>MVNFTFVAHNGARPEKRELVKSHVMRESQKRRREAKQRYRHDLSPSYTQPPPAFVATRTEMLEPCGIAPQLSLQSDRPNISCSPTLPSSREVGISRSGNNERQPLRRLPQPTIPGSAGLLDLQTYRDSMSIPTAELDPGLSVDVPLRPPPLHTTLPSTRARILGPQFLRFAEAVTDPSWMPETWLGRVDEIVSHYFLSFTGTAPDAQSTLSHWFKQPLKSPLMLLSYCLLYCAHRDLIMGILGNDDHYFKARNLQLINAALEDRATALADETIIAVVSMAMYENLRGSDQVITHERGLGPMFDMRGGIEKLMSEKGFYIGNYAILVDMMHSACSNKQPLFVEVKRPLLRDPHVGIRKQYFPHSPLRVVNDPGFNATVSIKELRSSLGVLRDAFDGFEMLCIEVFDPETGTKEASRFRYQRDRFWTRLQACDISETEPSELSTEGKVKEAIRIAGTIHCCAVVSQIQHDDEFNTQHAFRLHEILKKLQLDFWKTAPYLYLWILLTGGAACSRHPEHRAYFVSELARVGMSVGFFDWQSFTQTINNFLWLQEFLRKRTKT</sequence>
<name>A0A9P4UA65_9PLEO</name>
<dbReference type="Proteomes" id="UP000799764">
    <property type="component" value="Unassembled WGS sequence"/>
</dbReference>
<dbReference type="OrthoDB" id="4159781at2759"/>
<gene>
    <name evidence="2" type="ORF">P171DRAFT_48613</name>
</gene>
<feature type="compositionally biased region" description="Basic and acidic residues" evidence="1">
    <location>
        <begin position="17"/>
        <end position="28"/>
    </location>
</feature>
<evidence type="ECO:0000313" key="2">
    <source>
        <dbReference type="EMBL" id="KAF2442731.1"/>
    </source>
</evidence>
<keyword evidence="3" id="KW-1185">Reference proteome</keyword>
<dbReference type="AlphaFoldDB" id="A0A9P4UA65"/>
<proteinExistence type="predicted"/>
<comment type="caution">
    <text evidence="2">The sequence shown here is derived from an EMBL/GenBank/DDBJ whole genome shotgun (WGS) entry which is preliminary data.</text>
</comment>
<dbReference type="EMBL" id="MU001503">
    <property type="protein sequence ID" value="KAF2442731.1"/>
    <property type="molecule type" value="Genomic_DNA"/>
</dbReference>